<evidence type="ECO:0000313" key="14">
    <source>
        <dbReference type="Proteomes" id="UP000026962"/>
    </source>
</evidence>
<keyword evidence="7 10" id="KW-0804">Transcription</keyword>
<dbReference type="HOGENOM" id="CLU_049393_4_1_1"/>
<evidence type="ECO:0000259" key="12">
    <source>
        <dbReference type="PROSITE" id="PS51745"/>
    </source>
</evidence>
<dbReference type="PANTHER" id="PTHR31734">
    <property type="entry name" value="AUXIN-RESPONSIVE PROTEIN IAA17"/>
    <property type="match status" value="1"/>
</dbReference>
<dbReference type="GO" id="GO:0006355">
    <property type="term" value="P:regulation of DNA-templated transcription"/>
    <property type="evidence" value="ECO:0007669"/>
    <property type="project" value="InterPro"/>
</dbReference>
<comment type="similarity">
    <text evidence="3 10">Belongs to the Aux/IAA family.</text>
</comment>
<dbReference type="STRING" id="4537.A0A0E0L8C2"/>
<dbReference type="SUPFAM" id="SSF54277">
    <property type="entry name" value="CAD &amp; PB1 domains"/>
    <property type="match status" value="1"/>
</dbReference>
<feature type="region of interest" description="Disordered" evidence="11">
    <location>
        <begin position="1"/>
        <end position="26"/>
    </location>
</feature>
<reference evidence="13" key="2">
    <citation type="submission" date="2018-05" db="EMBL/GenBank/DDBJ databases">
        <title>OpunRS2 (Oryza punctata Reference Sequence Version 2).</title>
        <authorList>
            <person name="Zhang J."/>
            <person name="Kudrna D."/>
            <person name="Lee S."/>
            <person name="Talag J."/>
            <person name="Welchert J."/>
            <person name="Wing R.A."/>
        </authorList>
    </citation>
    <scope>NUCLEOTIDE SEQUENCE [LARGE SCALE GENOMIC DNA]</scope>
</reference>
<comment type="subcellular location">
    <subcellularLocation>
        <location evidence="2 10">Nucleus</location>
    </subcellularLocation>
</comment>
<dbReference type="Proteomes" id="UP000026962">
    <property type="component" value="Chromosome 6"/>
</dbReference>
<name>A0A0E0L8C2_ORYPU</name>
<dbReference type="PROSITE" id="PS51745">
    <property type="entry name" value="PB1"/>
    <property type="match status" value="1"/>
</dbReference>
<evidence type="ECO:0000313" key="13">
    <source>
        <dbReference type="EnsemblPlants" id="OPUNC06G04260.1"/>
    </source>
</evidence>
<dbReference type="eggNOG" id="ENOG502S1G8">
    <property type="taxonomic scope" value="Eukaryota"/>
</dbReference>
<dbReference type="InterPro" id="IPR053793">
    <property type="entry name" value="PB1-like"/>
</dbReference>
<evidence type="ECO:0000256" key="3">
    <source>
        <dbReference type="ARBA" id="ARBA00006728"/>
    </source>
</evidence>
<dbReference type="Gramene" id="OPUNC06G04260.1">
    <property type="protein sequence ID" value="OPUNC06G04260.1"/>
    <property type="gene ID" value="OPUNC06G04260"/>
</dbReference>
<dbReference type="OMA" id="TNQEDGH"/>
<keyword evidence="5 10" id="KW-0678">Repressor</keyword>
<evidence type="ECO:0000256" key="9">
    <source>
        <dbReference type="ARBA" id="ARBA00023294"/>
    </source>
</evidence>
<accession>A0A0E0L8C2</accession>
<evidence type="ECO:0000256" key="7">
    <source>
        <dbReference type="ARBA" id="ARBA00023163"/>
    </source>
</evidence>
<feature type="domain" description="PB1" evidence="12">
    <location>
        <begin position="127"/>
        <end position="215"/>
    </location>
</feature>
<reference evidence="13" key="1">
    <citation type="submission" date="2015-04" db="UniProtKB">
        <authorList>
            <consortium name="EnsemblPlants"/>
        </authorList>
    </citation>
    <scope>IDENTIFICATION</scope>
</reference>
<evidence type="ECO:0000256" key="1">
    <source>
        <dbReference type="ARBA" id="ARBA00002159"/>
    </source>
</evidence>
<keyword evidence="14" id="KW-1185">Reference proteome</keyword>
<dbReference type="Gene3D" id="3.10.20.90">
    <property type="entry name" value="Phosphatidylinositol 3-kinase Catalytic Subunit, Chain A, domain 1"/>
    <property type="match status" value="1"/>
</dbReference>
<evidence type="ECO:0000256" key="6">
    <source>
        <dbReference type="ARBA" id="ARBA00023015"/>
    </source>
</evidence>
<dbReference type="GO" id="GO:0009734">
    <property type="term" value="P:auxin-activated signaling pathway"/>
    <property type="evidence" value="ECO:0007669"/>
    <property type="project" value="UniProtKB-UniRule"/>
</dbReference>
<evidence type="ECO:0000256" key="4">
    <source>
        <dbReference type="ARBA" id="ARBA00011726"/>
    </source>
</evidence>
<evidence type="ECO:0000256" key="8">
    <source>
        <dbReference type="ARBA" id="ARBA00023242"/>
    </source>
</evidence>
<evidence type="ECO:0000256" key="5">
    <source>
        <dbReference type="ARBA" id="ARBA00022491"/>
    </source>
</evidence>
<protein>
    <recommendedName>
        <fullName evidence="10">Auxin-responsive protein</fullName>
    </recommendedName>
</protein>
<keyword evidence="6 10" id="KW-0805">Transcription regulation</keyword>
<keyword evidence="8 10" id="KW-0539">Nucleus</keyword>
<dbReference type="InterPro" id="IPR033389">
    <property type="entry name" value="AUX/IAA_dom"/>
</dbReference>
<dbReference type="InterPro" id="IPR003311">
    <property type="entry name" value="AUX_IAA"/>
</dbReference>
<dbReference type="AlphaFoldDB" id="A0A0E0L8C2"/>
<dbReference type="GO" id="GO:0005634">
    <property type="term" value="C:nucleus"/>
    <property type="evidence" value="ECO:0007669"/>
    <property type="project" value="UniProtKB-SubCell"/>
</dbReference>
<proteinExistence type="inferred from homology"/>
<comment type="subunit">
    <text evidence="4 10">Homodimers and heterodimers.</text>
</comment>
<organism evidence="13">
    <name type="scientific">Oryza punctata</name>
    <name type="common">Red rice</name>
    <dbReference type="NCBI Taxonomy" id="4537"/>
    <lineage>
        <taxon>Eukaryota</taxon>
        <taxon>Viridiplantae</taxon>
        <taxon>Streptophyta</taxon>
        <taxon>Embryophyta</taxon>
        <taxon>Tracheophyta</taxon>
        <taxon>Spermatophyta</taxon>
        <taxon>Magnoliopsida</taxon>
        <taxon>Liliopsida</taxon>
        <taxon>Poales</taxon>
        <taxon>Poaceae</taxon>
        <taxon>BOP clade</taxon>
        <taxon>Oryzoideae</taxon>
        <taxon>Oryzeae</taxon>
        <taxon>Oryzinae</taxon>
        <taxon>Oryza</taxon>
    </lineage>
</organism>
<evidence type="ECO:0000256" key="11">
    <source>
        <dbReference type="SAM" id="MobiDB-lite"/>
    </source>
</evidence>
<dbReference type="EnsemblPlants" id="OPUNC06G04260.1">
    <property type="protein sequence ID" value="OPUNC06G04260.1"/>
    <property type="gene ID" value="OPUNC06G04260"/>
</dbReference>
<sequence length="215" mass="23543">MFLRCRRARQHSDPVSLPTTPPLGETDMELELGLGLALPSPATATAAGSELDLLSIAPGSCGKRGYEEALGGFKTAASAIRDDDDDDDDDSNGRGGDGDSDGEMGKKRRKLVGWPPVKCLHRRRDGGGYVKVKMEGFAIGRKLDLSILGSYTELLDKLHRMFPSTNQGAEDDEHDLRRRHPYAVTYEDGEGDWMLVGDVPWEAFAKSVKRLKILV</sequence>
<evidence type="ECO:0000256" key="2">
    <source>
        <dbReference type="ARBA" id="ARBA00004123"/>
    </source>
</evidence>
<evidence type="ECO:0000256" key="10">
    <source>
        <dbReference type="RuleBase" id="RU004549"/>
    </source>
</evidence>
<keyword evidence="9 10" id="KW-0927">Auxin signaling pathway</keyword>
<comment type="function">
    <text evidence="1 10">Aux/IAA proteins are short-lived transcriptional factors that function as repressors of early auxin response genes at low auxin concentrations.</text>
</comment>
<feature type="region of interest" description="Disordered" evidence="11">
    <location>
        <begin position="79"/>
        <end position="108"/>
    </location>
</feature>
<dbReference type="PANTHER" id="PTHR31734:SF38">
    <property type="entry name" value="AUXIN-RESPONSIVE PROTEIN IAA29"/>
    <property type="match status" value="1"/>
</dbReference>
<dbReference type="Pfam" id="PF02309">
    <property type="entry name" value="AUX_IAA"/>
    <property type="match status" value="1"/>
</dbReference>